<reference evidence="1 2" key="1">
    <citation type="submission" date="2024-02" db="EMBL/GenBank/DDBJ databases">
        <title>Whole genome sequencing of Parabacteroides sp. AD58.</title>
        <authorList>
            <person name="Chaplin A.V."/>
            <person name="Pikina A.P."/>
            <person name="Sokolova S.R."/>
            <person name="Korostin D.O."/>
            <person name="Efimov B.A."/>
        </authorList>
    </citation>
    <scope>NUCLEOTIDE SEQUENCE [LARGE SCALE GENOMIC DNA]</scope>
    <source>
        <strain evidence="1 2">AD58</strain>
    </source>
</reference>
<name>A0ABZ2ITU1_9BACT</name>
<evidence type="ECO:0000313" key="1">
    <source>
        <dbReference type="EMBL" id="WWV67243.1"/>
    </source>
</evidence>
<organism evidence="1 2">
    <name type="scientific">Parabacteroides absconsus</name>
    <dbReference type="NCBI Taxonomy" id="2951805"/>
    <lineage>
        <taxon>Bacteria</taxon>
        <taxon>Pseudomonadati</taxon>
        <taxon>Bacteroidota</taxon>
        <taxon>Bacteroidia</taxon>
        <taxon>Bacteroidales</taxon>
        <taxon>Tannerellaceae</taxon>
        <taxon>Parabacteroides</taxon>
    </lineage>
</organism>
<dbReference type="EMBL" id="CP146284">
    <property type="protein sequence ID" value="WWV67243.1"/>
    <property type="molecule type" value="Genomic_DNA"/>
</dbReference>
<dbReference type="Proteomes" id="UP001320603">
    <property type="component" value="Chromosome"/>
</dbReference>
<protein>
    <submittedName>
        <fullName evidence="1">Uncharacterized protein</fullName>
    </submittedName>
</protein>
<proteinExistence type="predicted"/>
<dbReference type="RefSeq" id="WP_251968502.1">
    <property type="nucleotide sequence ID" value="NZ_CP146284.1"/>
</dbReference>
<evidence type="ECO:0000313" key="2">
    <source>
        <dbReference type="Proteomes" id="UP001320603"/>
    </source>
</evidence>
<accession>A0ABZ2ITU1</accession>
<gene>
    <name evidence="1" type="ORF">NEE14_004455</name>
</gene>
<keyword evidence="2" id="KW-1185">Reference proteome</keyword>
<sequence length="341" mass="38560">MSYSRSFSKRIAMHYSGTVHYPPSKDGGSVPFSGTVYEDVHVNVEVDTSAFDNSVGECNNTVGVLTGSVVATEAAQTASIRDKAMQVGDTIINGFFKTVRSEISQQIVELKNRIDATLLHLNALSKRCVEKQRQMQNDYQRLTGQYLKIFTDLNNELKNRIYELDKPAFLFKQESDKSSYHTLSSDMVSTVAVSGAESSRVEAMISASVAKKSALRTIGVVNAFLDKQRKTDNILHNSIHNEKMDAVYYIPVCYIEINGNDNRIDRKVYHPQTIGTINEKLLLESFNNMENWKDFFGDNAEQIKLSFNAELSSKYQTSDVHQVRVRDCMVRMFNNNLIKML</sequence>